<evidence type="ECO:0000313" key="3">
    <source>
        <dbReference type="Proteomes" id="UP001321473"/>
    </source>
</evidence>
<keyword evidence="3" id="KW-1185">Reference proteome</keyword>
<dbReference type="Proteomes" id="UP001321473">
    <property type="component" value="Unassembled WGS sequence"/>
</dbReference>
<reference evidence="2 3" key="1">
    <citation type="journal article" date="2023" name="Arcadia Sci">
        <title>De novo assembly of a long-read Amblyomma americanum tick genome.</title>
        <authorList>
            <person name="Chou S."/>
            <person name="Poskanzer K.E."/>
            <person name="Rollins M."/>
            <person name="Thuy-Boun P.S."/>
        </authorList>
    </citation>
    <scope>NUCLEOTIDE SEQUENCE [LARGE SCALE GENOMIC DNA]</scope>
    <source>
        <strain evidence="2">F_SG_1</strain>
        <tissue evidence="2">Salivary glands</tissue>
    </source>
</reference>
<feature type="compositionally biased region" description="Polar residues" evidence="1">
    <location>
        <begin position="12"/>
        <end position="21"/>
    </location>
</feature>
<dbReference type="EMBL" id="JARKHS020029572">
    <property type="protein sequence ID" value="KAK8763142.1"/>
    <property type="molecule type" value="Genomic_DNA"/>
</dbReference>
<feature type="compositionally biased region" description="Polar residues" evidence="1">
    <location>
        <begin position="100"/>
        <end position="112"/>
    </location>
</feature>
<organism evidence="2 3">
    <name type="scientific">Amblyomma americanum</name>
    <name type="common">Lone star tick</name>
    <dbReference type="NCBI Taxonomy" id="6943"/>
    <lineage>
        <taxon>Eukaryota</taxon>
        <taxon>Metazoa</taxon>
        <taxon>Ecdysozoa</taxon>
        <taxon>Arthropoda</taxon>
        <taxon>Chelicerata</taxon>
        <taxon>Arachnida</taxon>
        <taxon>Acari</taxon>
        <taxon>Parasitiformes</taxon>
        <taxon>Ixodida</taxon>
        <taxon>Ixodoidea</taxon>
        <taxon>Ixodidae</taxon>
        <taxon>Amblyomminae</taxon>
        <taxon>Amblyomma</taxon>
    </lineage>
</organism>
<feature type="region of interest" description="Disordered" evidence="1">
    <location>
        <begin position="89"/>
        <end position="112"/>
    </location>
</feature>
<gene>
    <name evidence="2" type="ORF">V5799_034248</name>
</gene>
<evidence type="ECO:0000313" key="2">
    <source>
        <dbReference type="EMBL" id="KAK8763142.1"/>
    </source>
</evidence>
<protein>
    <submittedName>
        <fullName evidence="2">Uncharacterized protein</fullName>
    </submittedName>
</protein>
<proteinExistence type="predicted"/>
<dbReference type="AlphaFoldDB" id="A0AAQ4DL02"/>
<comment type="caution">
    <text evidence="2">The sequence shown here is derived from an EMBL/GenBank/DDBJ whole genome shotgun (WGS) entry which is preliminary data.</text>
</comment>
<accession>A0AAQ4DL02</accession>
<evidence type="ECO:0000256" key="1">
    <source>
        <dbReference type="SAM" id="MobiDB-lite"/>
    </source>
</evidence>
<feature type="compositionally biased region" description="Polar residues" evidence="1">
    <location>
        <begin position="37"/>
        <end position="62"/>
    </location>
</feature>
<feature type="region of interest" description="Disordered" evidence="1">
    <location>
        <begin position="1"/>
        <end position="68"/>
    </location>
</feature>
<sequence>MKDAPSCHQMRQLKSGNQTSEPHQEIGPHIYIRKWDITSTSGNRTSHPDNNSDIISTSGNRSSHPHHKIGHHIHIRKLDLIHIRNQTSDSHQEIGPHIHTSGTQTSRPHQET</sequence>
<name>A0AAQ4DL02_AMBAM</name>